<evidence type="ECO:0000256" key="7">
    <source>
        <dbReference type="ARBA" id="ARBA00022694"/>
    </source>
</evidence>
<accession>A0A058ZD53</accession>
<dbReference type="GeneID" id="20526003"/>
<comment type="similarity">
    <text evidence="4">Belongs to the ELP5 family.</text>
</comment>
<dbReference type="EMBL" id="KB932202">
    <property type="protein sequence ID" value="KCV71866.1"/>
    <property type="molecule type" value="Genomic_DNA"/>
</dbReference>
<gene>
    <name evidence="10" type="ORF">H696_01278</name>
</gene>
<comment type="subcellular location">
    <subcellularLocation>
        <location evidence="2">Cytoplasm</location>
    </subcellularLocation>
    <subcellularLocation>
        <location evidence="1">Nucleus</location>
    </subcellularLocation>
</comment>
<evidence type="ECO:0000256" key="3">
    <source>
        <dbReference type="ARBA" id="ARBA00005043"/>
    </source>
</evidence>
<evidence type="ECO:0000313" key="10">
    <source>
        <dbReference type="EMBL" id="KCV71866.1"/>
    </source>
</evidence>
<evidence type="ECO:0000256" key="5">
    <source>
        <dbReference type="ARBA" id="ARBA00020264"/>
    </source>
</evidence>
<feature type="region of interest" description="Disordered" evidence="9">
    <location>
        <begin position="332"/>
        <end position="381"/>
    </location>
</feature>
<dbReference type="PANTHER" id="PTHR15641">
    <property type="entry name" value="ELONGATOR COMPLEX PROTEIN 5"/>
    <property type="match status" value="1"/>
</dbReference>
<dbReference type="GO" id="GO:0033588">
    <property type="term" value="C:elongator holoenzyme complex"/>
    <property type="evidence" value="ECO:0007669"/>
    <property type="project" value="InterPro"/>
</dbReference>
<dbReference type="GO" id="GO:0005829">
    <property type="term" value="C:cytosol"/>
    <property type="evidence" value="ECO:0007669"/>
    <property type="project" value="TreeGrafter"/>
</dbReference>
<dbReference type="PANTHER" id="PTHR15641:SF1">
    <property type="entry name" value="ELONGATOR COMPLEX PROTEIN 5"/>
    <property type="match status" value="1"/>
</dbReference>
<protein>
    <recommendedName>
        <fullName evidence="5">Elongator complex protein 5</fullName>
    </recommendedName>
</protein>
<keyword evidence="7" id="KW-0819">tRNA processing</keyword>
<evidence type="ECO:0000256" key="8">
    <source>
        <dbReference type="ARBA" id="ARBA00023242"/>
    </source>
</evidence>
<dbReference type="GO" id="GO:0000049">
    <property type="term" value="F:tRNA binding"/>
    <property type="evidence" value="ECO:0007669"/>
    <property type="project" value="TreeGrafter"/>
</dbReference>
<keyword evidence="8" id="KW-0539">Nucleus</keyword>
<keyword evidence="11" id="KW-1185">Reference proteome</keyword>
<evidence type="ECO:0000256" key="1">
    <source>
        <dbReference type="ARBA" id="ARBA00004123"/>
    </source>
</evidence>
<name>A0A058ZD53_FONAL</name>
<organism evidence="10">
    <name type="scientific">Fonticula alba</name>
    <name type="common">Slime mold</name>
    <dbReference type="NCBI Taxonomy" id="691883"/>
    <lineage>
        <taxon>Eukaryota</taxon>
        <taxon>Rotosphaerida</taxon>
        <taxon>Fonticulaceae</taxon>
        <taxon>Fonticula</taxon>
    </lineage>
</organism>
<sequence>MSAAVAGHRFELLAPGLLGELASARPTAECSLLSSLPGRTVLLADTLAAPAGPMLYARLTLPIALRPSSPDDPVFLRLRCPEVEDPAELTIAAGEALSRAGPSGISEGPARRWRRRVLFFLEDISPLVLRGDRAQPHHVPAFAPGRLLSEVSRALEIAAAGHFGPDSVEVWSLVSLPADLFRPYLLAALERPAAAVFRLTAEDGPIPGQGRHIASTIPGLEAPEPVPADAGPFLGADGPAARAARLLAYTASSGPGCPQAGAPAGKWANTALRVRARHACQLVLTLSRRGGRSASQWCLVETLFLDPGPGAAVGLTRRPLVACDFAALAPPSRNPAPAAQAAASRPPAPAQAAASRPPAPAQQQQQQQQQQQPPLQPEPAAGASAVPLALEPDAGLAAGLAGVSFSLGLSEAERRARADVELPFTRAQTDSLFYGSPTAGSGATIAGTGATSAPAAGTLPALPPADWLFGVQVPWAPGPTGLIEYVYDEGDDFDEDEPDEDLEL</sequence>
<dbReference type="GO" id="GO:0002098">
    <property type="term" value="P:tRNA wobble uridine modification"/>
    <property type="evidence" value="ECO:0007669"/>
    <property type="project" value="InterPro"/>
</dbReference>
<comment type="pathway">
    <text evidence="3">tRNA modification; 5-methoxycarbonylmethyl-2-thiouridine-tRNA biosynthesis.</text>
</comment>
<dbReference type="UniPathway" id="UPA00988"/>
<evidence type="ECO:0000313" key="11">
    <source>
        <dbReference type="Proteomes" id="UP000030693"/>
    </source>
</evidence>
<proteinExistence type="inferred from homology"/>
<evidence type="ECO:0000256" key="6">
    <source>
        <dbReference type="ARBA" id="ARBA00022490"/>
    </source>
</evidence>
<dbReference type="Pfam" id="PF10483">
    <property type="entry name" value="Elong_Iki1"/>
    <property type="match status" value="1"/>
</dbReference>
<evidence type="ECO:0000256" key="9">
    <source>
        <dbReference type="SAM" id="MobiDB-lite"/>
    </source>
</evidence>
<dbReference type="GO" id="GO:0005634">
    <property type="term" value="C:nucleus"/>
    <property type="evidence" value="ECO:0007669"/>
    <property type="project" value="UniProtKB-SubCell"/>
</dbReference>
<reference evidence="10" key="1">
    <citation type="submission" date="2013-04" db="EMBL/GenBank/DDBJ databases">
        <title>The Genome Sequence of Fonticula alba ATCC 38817.</title>
        <authorList>
            <consortium name="The Broad Institute Genomics Platform"/>
            <person name="Russ C."/>
            <person name="Cuomo C."/>
            <person name="Burger G."/>
            <person name="Gray M.W."/>
            <person name="Holland P.W.H."/>
            <person name="King N."/>
            <person name="Lang F.B.F."/>
            <person name="Roger A.J."/>
            <person name="Ruiz-Trillo I."/>
            <person name="Brown M."/>
            <person name="Walker B."/>
            <person name="Young S."/>
            <person name="Zeng Q."/>
            <person name="Gargeya S."/>
            <person name="Fitzgerald M."/>
            <person name="Haas B."/>
            <person name="Abouelleil A."/>
            <person name="Allen A.W."/>
            <person name="Alvarado L."/>
            <person name="Arachchi H.M."/>
            <person name="Berlin A.M."/>
            <person name="Chapman S.B."/>
            <person name="Gainer-Dewar J."/>
            <person name="Goldberg J."/>
            <person name="Griggs A."/>
            <person name="Gujja S."/>
            <person name="Hansen M."/>
            <person name="Howarth C."/>
            <person name="Imamovic A."/>
            <person name="Ireland A."/>
            <person name="Larimer J."/>
            <person name="McCowan C."/>
            <person name="Murphy C."/>
            <person name="Pearson M."/>
            <person name="Poon T.W."/>
            <person name="Priest M."/>
            <person name="Roberts A."/>
            <person name="Saif S."/>
            <person name="Shea T."/>
            <person name="Sisk P."/>
            <person name="Sykes S."/>
            <person name="Wortman J."/>
            <person name="Nusbaum C."/>
            <person name="Birren B."/>
        </authorList>
    </citation>
    <scope>NUCLEOTIDE SEQUENCE [LARGE SCALE GENOMIC DNA]</scope>
    <source>
        <strain evidence="10">ATCC 38817</strain>
    </source>
</reference>
<evidence type="ECO:0000256" key="4">
    <source>
        <dbReference type="ARBA" id="ARBA00009567"/>
    </source>
</evidence>
<evidence type="ECO:0000256" key="2">
    <source>
        <dbReference type="ARBA" id="ARBA00004496"/>
    </source>
</evidence>
<dbReference type="RefSeq" id="XP_009493444.1">
    <property type="nucleotide sequence ID" value="XM_009495169.1"/>
</dbReference>
<keyword evidence="6" id="KW-0963">Cytoplasm</keyword>
<dbReference type="AlphaFoldDB" id="A0A058ZD53"/>
<dbReference type="InterPro" id="IPR019519">
    <property type="entry name" value="Elp5"/>
</dbReference>
<dbReference type="Proteomes" id="UP000030693">
    <property type="component" value="Unassembled WGS sequence"/>
</dbReference>